<dbReference type="InterPro" id="IPR013216">
    <property type="entry name" value="Methyltransf_11"/>
</dbReference>
<dbReference type="GO" id="GO:0032259">
    <property type="term" value="P:methylation"/>
    <property type="evidence" value="ECO:0007669"/>
    <property type="project" value="UniProtKB-KW"/>
</dbReference>
<protein>
    <submittedName>
        <fullName evidence="2">Methyltransferase domain-containing protein</fullName>
    </submittedName>
</protein>
<comment type="caution">
    <text evidence="2">The sequence shown here is derived from an EMBL/GenBank/DDBJ whole genome shotgun (WGS) entry which is preliminary data.</text>
</comment>
<dbReference type="Pfam" id="PF08241">
    <property type="entry name" value="Methyltransf_11"/>
    <property type="match status" value="1"/>
</dbReference>
<proteinExistence type="predicted"/>
<accession>A0A932FXL5</accession>
<name>A0A932FXL5_UNCTE</name>
<reference evidence="2" key="1">
    <citation type="submission" date="2020-07" db="EMBL/GenBank/DDBJ databases">
        <title>Huge and variable diversity of episymbiotic CPR bacteria and DPANN archaea in groundwater ecosystems.</title>
        <authorList>
            <person name="He C.Y."/>
            <person name="Keren R."/>
            <person name="Whittaker M."/>
            <person name="Farag I.F."/>
            <person name="Doudna J."/>
            <person name="Cate J.H.D."/>
            <person name="Banfield J.F."/>
        </authorList>
    </citation>
    <scope>NUCLEOTIDE SEQUENCE</scope>
    <source>
        <strain evidence="2">NC_groundwater_672_Ag_B-0.1um_62_36</strain>
    </source>
</reference>
<dbReference type="EMBL" id="JACPRF010000354">
    <property type="protein sequence ID" value="MBI2877512.1"/>
    <property type="molecule type" value="Genomic_DNA"/>
</dbReference>
<sequence>MEVEEIKKIYSSNYSNLYDLVFRKFFYPRQKHAIQSLHLQPGQKILDVGVGTGLSLDLYPSYCNVVGIDLSADMLKKAVQRLKKHRYDHIQLLEMDASHLAFPDNTFDYVIATFVISVVPDPIKVLAEMKRVNKKEGKIVLVNHFLSQNRFVAKIEELISPLCTKIGWRSDLPLDYLVKHGDLSIANKYQVKKIDLWKVILVNNNK</sequence>
<dbReference type="Gene3D" id="3.40.50.150">
    <property type="entry name" value="Vaccinia Virus protein VP39"/>
    <property type="match status" value="1"/>
</dbReference>
<feature type="domain" description="Methyltransferase type 11" evidence="1">
    <location>
        <begin position="46"/>
        <end position="141"/>
    </location>
</feature>
<organism evidence="2 3">
    <name type="scientific">Tectimicrobiota bacterium</name>
    <dbReference type="NCBI Taxonomy" id="2528274"/>
    <lineage>
        <taxon>Bacteria</taxon>
        <taxon>Pseudomonadati</taxon>
        <taxon>Nitrospinota/Tectimicrobiota group</taxon>
        <taxon>Candidatus Tectimicrobiota</taxon>
    </lineage>
</organism>
<keyword evidence="2" id="KW-0489">Methyltransferase</keyword>
<evidence type="ECO:0000259" key="1">
    <source>
        <dbReference type="Pfam" id="PF08241"/>
    </source>
</evidence>
<dbReference type="Proteomes" id="UP000769766">
    <property type="component" value="Unassembled WGS sequence"/>
</dbReference>
<dbReference type="GO" id="GO:0008757">
    <property type="term" value="F:S-adenosylmethionine-dependent methyltransferase activity"/>
    <property type="evidence" value="ECO:0007669"/>
    <property type="project" value="InterPro"/>
</dbReference>
<keyword evidence="2" id="KW-0808">Transferase</keyword>
<dbReference type="CDD" id="cd02440">
    <property type="entry name" value="AdoMet_MTases"/>
    <property type="match status" value="1"/>
</dbReference>
<evidence type="ECO:0000313" key="2">
    <source>
        <dbReference type="EMBL" id="MBI2877512.1"/>
    </source>
</evidence>
<dbReference type="PANTHER" id="PTHR43591">
    <property type="entry name" value="METHYLTRANSFERASE"/>
    <property type="match status" value="1"/>
</dbReference>
<dbReference type="SUPFAM" id="SSF53335">
    <property type="entry name" value="S-adenosyl-L-methionine-dependent methyltransferases"/>
    <property type="match status" value="1"/>
</dbReference>
<gene>
    <name evidence="2" type="ORF">HYY20_11570</name>
</gene>
<dbReference type="InterPro" id="IPR029063">
    <property type="entry name" value="SAM-dependent_MTases_sf"/>
</dbReference>
<evidence type="ECO:0000313" key="3">
    <source>
        <dbReference type="Proteomes" id="UP000769766"/>
    </source>
</evidence>
<dbReference type="AlphaFoldDB" id="A0A932FXL5"/>